<proteinExistence type="predicted"/>
<dbReference type="InterPro" id="IPR005624">
    <property type="entry name" value="PduO/GlcC-like"/>
</dbReference>
<evidence type="ECO:0000313" key="2">
    <source>
        <dbReference type="Proteomes" id="UP001519343"/>
    </source>
</evidence>
<organism evidence="1 2">
    <name type="scientific">Ammoniphilus resinae</name>
    <dbReference type="NCBI Taxonomy" id="861532"/>
    <lineage>
        <taxon>Bacteria</taxon>
        <taxon>Bacillati</taxon>
        <taxon>Bacillota</taxon>
        <taxon>Bacilli</taxon>
        <taxon>Bacillales</taxon>
        <taxon>Paenibacillaceae</taxon>
        <taxon>Aneurinibacillus group</taxon>
        <taxon>Ammoniphilus</taxon>
    </lineage>
</organism>
<dbReference type="Pfam" id="PF03928">
    <property type="entry name" value="HbpS-like"/>
    <property type="match status" value="1"/>
</dbReference>
<accession>A0ABS4GW30</accession>
<dbReference type="InterPro" id="IPR038084">
    <property type="entry name" value="PduO/GlcC-like_sf"/>
</dbReference>
<keyword evidence="2" id="KW-1185">Reference proteome</keyword>
<evidence type="ECO:0000313" key="1">
    <source>
        <dbReference type="EMBL" id="MBP1934237.1"/>
    </source>
</evidence>
<sequence length="137" mass="14831">MEMTLSLARKLIEIGKEKATQDFGRPICIAIGDSSGELLTFDRMEGSPVRSIQISQQKAYTAIRMGIPTDIFLRRLKEDGLEISYYCDSKLTALPGGHPLKNKSGQVIGCVGISGLAASEDHAITEYIAGLIAEESL</sequence>
<name>A0ABS4GW30_9BACL</name>
<reference evidence="1 2" key="1">
    <citation type="submission" date="2021-03" db="EMBL/GenBank/DDBJ databases">
        <title>Genomic Encyclopedia of Type Strains, Phase IV (KMG-IV): sequencing the most valuable type-strain genomes for metagenomic binning, comparative biology and taxonomic classification.</title>
        <authorList>
            <person name="Goeker M."/>
        </authorList>
    </citation>
    <scope>NUCLEOTIDE SEQUENCE [LARGE SCALE GENOMIC DNA]</scope>
    <source>
        <strain evidence="1 2">DSM 24738</strain>
    </source>
</reference>
<dbReference type="Proteomes" id="UP001519343">
    <property type="component" value="Unassembled WGS sequence"/>
</dbReference>
<dbReference type="PANTHER" id="PTHR34309:SF1">
    <property type="entry name" value="PROTEIN GLCG"/>
    <property type="match status" value="1"/>
</dbReference>
<dbReference type="Gene3D" id="3.30.450.150">
    <property type="entry name" value="Haem-degrading domain"/>
    <property type="match status" value="1"/>
</dbReference>
<dbReference type="EMBL" id="JAGGKT010000018">
    <property type="protein sequence ID" value="MBP1934237.1"/>
    <property type="molecule type" value="Genomic_DNA"/>
</dbReference>
<dbReference type="SUPFAM" id="SSF143744">
    <property type="entry name" value="GlcG-like"/>
    <property type="match status" value="1"/>
</dbReference>
<dbReference type="InterPro" id="IPR052517">
    <property type="entry name" value="GlcG_carb_metab_protein"/>
</dbReference>
<protein>
    <submittedName>
        <fullName evidence="1">Uncharacterized protein GlcG (DUF336 family)</fullName>
    </submittedName>
</protein>
<gene>
    <name evidence="1" type="ORF">J2Z37_004256</name>
</gene>
<dbReference type="PANTHER" id="PTHR34309">
    <property type="entry name" value="SLR1406 PROTEIN"/>
    <property type="match status" value="1"/>
</dbReference>
<comment type="caution">
    <text evidence="1">The sequence shown here is derived from an EMBL/GenBank/DDBJ whole genome shotgun (WGS) entry which is preliminary data.</text>
</comment>
<dbReference type="RefSeq" id="WP_209812243.1">
    <property type="nucleotide sequence ID" value="NZ_JAGGKT010000018.1"/>
</dbReference>